<dbReference type="EMBL" id="VDMD01000010">
    <property type="protein sequence ID" value="TRM63059.1"/>
    <property type="molecule type" value="Genomic_DNA"/>
</dbReference>
<feature type="chain" id="PRO_5021835919" description="Secreted protein" evidence="1">
    <location>
        <begin position="23"/>
        <end position="124"/>
    </location>
</feature>
<protein>
    <recommendedName>
        <fullName evidence="4">Secreted protein</fullName>
    </recommendedName>
</protein>
<evidence type="ECO:0008006" key="4">
    <source>
        <dbReference type="Google" id="ProtNLM"/>
    </source>
</evidence>
<reference evidence="2 3" key="1">
    <citation type="journal article" date="2019" name="New Phytol.">
        <title>Comparative genomics reveals unique wood-decay strategies and fruiting body development in the Schizophyllaceae.</title>
        <authorList>
            <person name="Almasi E."/>
            <person name="Sahu N."/>
            <person name="Krizsan K."/>
            <person name="Balint B."/>
            <person name="Kovacs G.M."/>
            <person name="Kiss B."/>
            <person name="Cseklye J."/>
            <person name="Drula E."/>
            <person name="Henrissat B."/>
            <person name="Nagy I."/>
            <person name="Chovatia M."/>
            <person name="Adam C."/>
            <person name="LaButti K."/>
            <person name="Lipzen A."/>
            <person name="Riley R."/>
            <person name="Grigoriev I.V."/>
            <person name="Nagy L.G."/>
        </authorList>
    </citation>
    <scope>NUCLEOTIDE SEQUENCE [LARGE SCALE GENOMIC DNA]</scope>
    <source>
        <strain evidence="2 3">NL-1724</strain>
    </source>
</reference>
<sequence>MERQLTCSFVGALMMSLLLSRGRHRPKTYVWGTRVVEFCMVQYGTASMPAVRGRKGVAHTSDEEGALSMGHTWIQIAGRSTLQRSDASSSSYLRVRASMPKITGAEVAASLVVKEQCPATARST</sequence>
<dbReference type="AlphaFoldDB" id="A0A550CE39"/>
<evidence type="ECO:0000313" key="3">
    <source>
        <dbReference type="Proteomes" id="UP000320762"/>
    </source>
</evidence>
<keyword evidence="1" id="KW-0732">Signal</keyword>
<gene>
    <name evidence="2" type="ORF">BD626DRAFT_32198</name>
</gene>
<comment type="caution">
    <text evidence="2">The sequence shown here is derived from an EMBL/GenBank/DDBJ whole genome shotgun (WGS) entry which is preliminary data.</text>
</comment>
<organism evidence="2 3">
    <name type="scientific">Schizophyllum amplum</name>
    <dbReference type="NCBI Taxonomy" id="97359"/>
    <lineage>
        <taxon>Eukaryota</taxon>
        <taxon>Fungi</taxon>
        <taxon>Dikarya</taxon>
        <taxon>Basidiomycota</taxon>
        <taxon>Agaricomycotina</taxon>
        <taxon>Agaricomycetes</taxon>
        <taxon>Agaricomycetidae</taxon>
        <taxon>Agaricales</taxon>
        <taxon>Schizophyllaceae</taxon>
        <taxon>Schizophyllum</taxon>
    </lineage>
</organism>
<keyword evidence="3" id="KW-1185">Reference proteome</keyword>
<accession>A0A550CE39</accession>
<dbReference type="Proteomes" id="UP000320762">
    <property type="component" value="Unassembled WGS sequence"/>
</dbReference>
<proteinExistence type="predicted"/>
<evidence type="ECO:0000313" key="2">
    <source>
        <dbReference type="EMBL" id="TRM63059.1"/>
    </source>
</evidence>
<evidence type="ECO:0000256" key="1">
    <source>
        <dbReference type="SAM" id="SignalP"/>
    </source>
</evidence>
<name>A0A550CE39_9AGAR</name>
<feature type="signal peptide" evidence="1">
    <location>
        <begin position="1"/>
        <end position="22"/>
    </location>
</feature>